<dbReference type="EMBL" id="PDUG01000004">
    <property type="protein sequence ID" value="PIC37421.1"/>
    <property type="molecule type" value="Genomic_DNA"/>
</dbReference>
<evidence type="ECO:0000313" key="3">
    <source>
        <dbReference type="Proteomes" id="UP000230233"/>
    </source>
</evidence>
<evidence type="ECO:0000313" key="2">
    <source>
        <dbReference type="EMBL" id="PIC37421.1"/>
    </source>
</evidence>
<sequence>MKFILDAIKSYVKEEAAGLMEIWKWIEDQERSPKMDGAEDLARLFMRAYEKENGSEGDEEKGPAAKIPRIH</sequence>
<accession>A0A2G5UDJ7</accession>
<gene>
    <name evidence="2" type="primary">Cnig_chr_IV.g16056</name>
    <name evidence="2" type="ORF">B9Z55_016056</name>
</gene>
<dbReference type="Proteomes" id="UP000230233">
    <property type="component" value="Chromosome IV"/>
</dbReference>
<proteinExistence type="predicted"/>
<dbReference type="AlphaFoldDB" id="A0A2G5UDJ7"/>
<evidence type="ECO:0000256" key="1">
    <source>
        <dbReference type="SAM" id="MobiDB-lite"/>
    </source>
</evidence>
<name>A0A2G5UDJ7_9PELO</name>
<protein>
    <submittedName>
        <fullName evidence="2">Uncharacterized protein</fullName>
    </submittedName>
</protein>
<keyword evidence="3" id="KW-1185">Reference proteome</keyword>
<feature type="region of interest" description="Disordered" evidence="1">
    <location>
        <begin position="51"/>
        <end position="71"/>
    </location>
</feature>
<organism evidence="2 3">
    <name type="scientific">Caenorhabditis nigoni</name>
    <dbReference type="NCBI Taxonomy" id="1611254"/>
    <lineage>
        <taxon>Eukaryota</taxon>
        <taxon>Metazoa</taxon>
        <taxon>Ecdysozoa</taxon>
        <taxon>Nematoda</taxon>
        <taxon>Chromadorea</taxon>
        <taxon>Rhabditida</taxon>
        <taxon>Rhabditina</taxon>
        <taxon>Rhabditomorpha</taxon>
        <taxon>Rhabditoidea</taxon>
        <taxon>Rhabditidae</taxon>
        <taxon>Peloderinae</taxon>
        <taxon>Caenorhabditis</taxon>
    </lineage>
</organism>
<comment type="caution">
    <text evidence="2">The sequence shown here is derived from an EMBL/GenBank/DDBJ whole genome shotgun (WGS) entry which is preliminary data.</text>
</comment>
<reference evidence="3" key="1">
    <citation type="submission" date="2017-10" db="EMBL/GenBank/DDBJ databases">
        <title>Rapid genome shrinkage in a self-fertile nematode reveals novel sperm competition proteins.</title>
        <authorList>
            <person name="Yin D."/>
            <person name="Schwarz E.M."/>
            <person name="Thomas C.G."/>
            <person name="Felde R.L."/>
            <person name="Korf I.F."/>
            <person name="Cutter A.D."/>
            <person name="Schartner C.M."/>
            <person name="Ralston E.J."/>
            <person name="Meyer B.J."/>
            <person name="Haag E.S."/>
        </authorList>
    </citation>
    <scope>NUCLEOTIDE SEQUENCE [LARGE SCALE GENOMIC DNA]</scope>
    <source>
        <strain evidence="3">JU1422</strain>
    </source>
</reference>